<dbReference type="HOGENOM" id="CLU_1564034_0_0_1"/>
<proteinExistence type="predicted"/>
<reference evidence="1 2" key="1">
    <citation type="submission" date="2014-04" db="EMBL/GenBank/DDBJ databases">
        <authorList>
            <consortium name="DOE Joint Genome Institute"/>
            <person name="Kuo A."/>
            <person name="Girlanda M."/>
            <person name="Perotto S."/>
            <person name="Kohler A."/>
            <person name="Nagy L.G."/>
            <person name="Floudas D."/>
            <person name="Copeland A."/>
            <person name="Barry K.W."/>
            <person name="Cichocki N."/>
            <person name="Veneault-Fourrey C."/>
            <person name="LaButti K."/>
            <person name="Lindquist E.A."/>
            <person name="Lipzen A."/>
            <person name="Lundell T."/>
            <person name="Morin E."/>
            <person name="Murat C."/>
            <person name="Sun H."/>
            <person name="Tunlid A."/>
            <person name="Henrissat B."/>
            <person name="Grigoriev I.V."/>
            <person name="Hibbett D.S."/>
            <person name="Martin F."/>
            <person name="Nordberg H.P."/>
            <person name="Cantor M.N."/>
            <person name="Hua S.X."/>
        </authorList>
    </citation>
    <scope>NUCLEOTIDE SEQUENCE [LARGE SCALE GENOMIC DNA]</scope>
    <source>
        <strain evidence="1 2">MUT 4182</strain>
    </source>
</reference>
<dbReference type="AlphaFoldDB" id="A0A0C3QPA9"/>
<organism evidence="1 2">
    <name type="scientific">Tulasnella calospora MUT 4182</name>
    <dbReference type="NCBI Taxonomy" id="1051891"/>
    <lineage>
        <taxon>Eukaryota</taxon>
        <taxon>Fungi</taxon>
        <taxon>Dikarya</taxon>
        <taxon>Basidiomycota</taxon>
        <taxon>Agaricomycotina</taxon>
        <taxon>Agaricomycetes</taxon>
        <taxon>Cantharellales</taxon>
        <taxon>Tulasnellaceae</taxon>
        <taxon>Tulasnella</taxon>
    </lineage>
</organism>
<keyword evidence="2" id="KW-1185">Reference proteome</keyword>
<evidence type="ECO:0000313" key="2">
    <source>
        <dbReference type="Proteomes" id="UP000054248"/>
    </source>
</evidence>
<gene>
    <name evidence="1" type="ORF">M407DRAFT_242302</name>
</gene>
<protein>
    <submittedName>
        <fullName evidence="1">Uncharacterized protein</fullName>
    </submittedName>
</protein>
<dbReference type="Proteomes" id="UP000054248">
    <property type="component" value="Unassembled WGS sequence"/>
</dbReference>
<dbReference type="EMBL" id="KN822975">
    <property type="protein sequence ID" value="KIO30081.1"/>
    <property type="molecule type" value="Genomic_DNA"/>
</dbReference>
<dbReference type="OrthoDB" id="3214991at2759"/>
<accession>A0A0C3QPA9</accession>
<sequence length="171" mass="18637">MVPTLQPREPNHSFNQLAHAFVGGSTALLLRTIEGVISSHADLASIIDIIEPGSSYLHQLRALPGCDTANFGSFLLRFLQNTGWPTVEMADGLQNLTNVTDEEIQSPAFCSQMFHLAAFNRDLILDGTRIRVSFVGSNVSDTSSLPFSTRNAMANGSTFFGEHASALYTFR</sequence>
<reference evidence="2" key="2">
    <citation type="submission" date="2015-01" db="EMBL/GenBank/DDBJ databases">
        <title>Evolutionary Origins and Diversification of the Mycorrhizal Mutualists.</title>
        <authorList>
            <consortium name="DOE Joint Genome Institute"/>
            <consortium name="Mycorrhizal Genomics Consortium"/>
            <person name="Kohler A."/>
            <person name="Kuo A."/>
            <person name="Nagy L.G."/>
            <person name="Floudas D."/>
            <person name="Copeland A."/>
            <person name="Barry K.W."/>
            <person name="Cichocki N."/>
            <person name="Veneault-Fourrey C."/>
            <person name="LaButti K."/>
            <person name="Lindquist E.A."/>
            <person name="Lipzen A."/>
            <person name="Lundell T."/>
            <person name="Morin E."/>
            <person name="Murat C."/>
            <person name="Riley R."/>
            <person name="Ohm R."/>
            <person name="Sun H."/>
            <person name="Tunlid A."/>
            <person name="Henrissat B."/>
            <person name="Grigoriev I.V."/>
            <person name="Hibbett D.S."/>
            <person name="Martin F."/>
        </authorList>
    </citation>
    <scope>NUCLEOTIDE SEQUENCE [LARGE SCALE GENOMIC DNA]</scope>
    <source>
        <strain evidence="2">MUT 4182</strain>
    </source>
</reference>
<evidence type="ECO:0000313" key="1">
    <source>
        <dbReference type="EMBL" id="KIO30081.1"/>
    </source>
</evidence>
<name>A0A0C3QPA9_9AGAM</name>